<sequence length="366" mass="38784">MANTLAAMVAAMAATTSPGSIQVAFLPADNSYSLECVMKWSDDVDQVMAGDLVAAFAYLTPAGGAVAIPVSPLGLRDRETGSIAVTTSLAFHGKLARLLREPRVAMAYHTRDHGFSAGPAFVLAQGDAAVSVTPSPERLAVVNPAIERFLGPSPSGAFWDWMLREYFEQRVVIDIAVRRTTSWPTTEAGGTATVDGEPWPGSPPASQTPPKNGVAPRVDTAKVARRAGKLAHQLLAYRGSDGRPVIVPVEVTGHSEQGLHLRAAEGLLPAGARRAGLTAHSFGPQATSLANLLCTGWLEVSGRTAIYAPHTTGGFTTPANKSVQMLLNGLLSKQRLRRARRDGTLDGLAKLQDQQRDRPRHPGPAR</sequence>
<dbReference type="EMBL" id="BOMH01000037">
    <property type="protein sequence ID" value="GID67131.1"/>
    <property type="molecule type" value="Genomic_DNA"/>
</dbReference>
<evidence type="ECO:0000313" key="2">
    <source>
        <dbReference type="EMBL" id="GID67131.1"/>
    </source>
</evidence>
<name>A0A919MDG3_9ACTN</name>
<dbReference type="RefSeq" id="WP_203744507.1">
    <property type="nucleotide sequence ID" value="NZ_BAAAUC010000004.1"/>
</dbReference>
<reference evidence="2" key="1">
    <citation type="submission" date="2021-01" db="EMBL/GenBank/DDBJ databases">
        <title>Whole genome shotgun sequence of Actinoplanes cyaneus NBRC 14990.</title>
        <authorList>
            <person name="Komaki H."/>
            <person name="Tamura T."/>
        </authorList>
    </citation>
    <scope>NUCLEOTIDE SEQUENCE</scope>
    <source>
        <strain evidence="2">NBRC 14990</strain>
    </source>
</reference>
<dbReference type="SUPFAM" id="SSF50475">
    <property type="entry name" value="FMN-binding split barrel"/>
    <property type="match status" value="1"/>
</dbReference>
<comment type="caution">
    <text evidence="2">The sequence shown here is derived from an EMBL/GenBank/DDBJ whole genome shotgun (WGS) entry which is preliminary data.</text>
</comment>
<evidence type="ECO:0000313" key="3">
    <source>
        <dbReference type="Proteomes" id="UP000619479"/>
    </source>
</evidence>
<keyword evidence="3" id="KW-1185">Reference proteome</keyword>
<proteinExistence type="predicted"/>
<dbReference type="Gene3D" id="2.30.110.10">
    <property type="entry name" value="Electron Transport, Fmn-binding Protein, Chain A"/>
    <property type="match status" value="1"/>
</dbReference>
<dbReference type="InterPro" id="IPR012349">
    <property type="entry name" value="Split_barrel_FMN-bd"/>
</dbReference>
<evidence type="ECO:0000256" key="1">
    <source>
        <dbReference type="SAM" id="MobiDB-lite"/>
    </source>
</evidence>
<dbReference type="AlphaFoldDB" id="A0A919MDG3"/>
<feature type="region of interest" description="Disordered" evidence="1">
    <location>
        <begin position="184"/>
        <end position="215"/>
    </location>
</feature>
<gene>
    <name evidence="2" type="ORF">Acy02nite_50120</name>
</gene>
<protein>
    <submittedName>
        <fullName evidence="2">Uncharacterized protein</fullName>
    </submittedName>
</protein>
<feature type="region of interest" description="Disordered" evidence="1">
    <location>
        <begin position="341"/>
        <end position="366"/>
    </location>
</feature>
<dbReference type="Proteomes" id="UP000619479">
    <property type="component" value="Unassembled WGS sequence"/>
</dbReference>
<accession>A0A919MDG3</accession>
<organism evidence="2 3">
    <name type="scientific">Actinoplanes cyaneus</name>
    <dbReference type="NCBI Taxonomy" id="52696"/>
    <lineage>
        <taxon>Bacteria</taxon>
        <taxon>Bacillati</taxon>
        <taxon>Actinomycetota</taxon>
        <taxon>Actinomycetes</taxon>
        <taxon>Micromonosporales</taxon>
        <taxon>Micromonosporaceae</taxon>
        <taxon>Actinoplanes</taxon>
    </lineage>
</organism>